<evidence type="ECO:0000256" key="9">
    <source>
        <dbReference type="ARBA" id="ARBA00022777"/>
    </source>
</evidence>
<dbReference type="Proteomes" id="UP000315343">
    <property type="component" value="Unassembled WGS sequence"/>
</dbReference>
<dbReference type="InterPro" id="IPR033463">
    <property type="entry name" value="sCache_3"/>
</dbReference>
<name>A0A562JC71_9FIRM</name>
<dbReference type="Gene3D" id="3.30.450.20">
    <property type="entry name" value="PAS domain"/>
    <property type="match status" value="2"/>
</dbReference>
<evidence type="ECO:0000259" key="16">
    <source>
        <dbReference type="PROSITE" id="PS50112"/>
    </source>
</evidence>
<dbReference type="Pfam" id="PF02518">
    <property type="entry name" value="HATPase_c"/>
    <property type="match status" value="1"/>
</dbReference>
<dbReference type="Pfam" id="PF14689">
    <property type="entry name" value="SPOB_a"/>
    <property type="match status" value="1"/>
</dbReference>
<evidence type="ECO:0000313" key="17">
    <source>
        <dbReference type="EMBL" id="TWH80740.1"/>
    </source>
</evidence>
<evidence type="ECO:0000256" key="12">
    <source>
        <dbReference type="ARBA" id="ARBA00023012"/>
    </source>
</evidence>
<evidence type="ECO:0000256" key="6">
    <source>
        <dbReference type="ARBA" id="ARBA00022679"/>
    </source>
</evidence>
<keyword evidence="13 14" id="KW-0472">Membrane</keyword>
<evidence type="ECO:0000313" key="18">
    <source>
        <dbReference type="Proteomes" id="UP000315343"/>
    </source>
</evidence>
<keyword evidence="8" id="KW-0547">Nucleotide-binding</keyword>
<dbReference type="EC" id="2.7.13.3" evidence="3"/>
<keyword evidence="11 14" id="KW-1133">Transmembrane helix</keyword>
<reference evidence="17 18" key="1">
    <citation type="submission" date="2019-07" db="EMBL/GenBank/DDBJ databases">
        <title>Genomic Encyclopedia of Type Strains, Phase I: the one thousand microbial genomes (KMG-I) project.</title>
        <authorList>
            <person name="Kyrpides N."/>
        </authorList>
    </citation>
    <scope>NUCLEOTIDE SEQUENCE [LARGE SCALE GENOMIC DNA]</scope>
    <source>
        <strain evidence="17 18">DSM 13558</strain>
    </source>
</reference>
<keyword evidence="6" id="KW-0808">Transferase</keyword>
<dbReference type="PRINTS" id="PR00344">
    <property type="entry name" value="BCTRLSENSOR"/>
</dbReference>
<dbReference type="FunFam" id="1.10.287.130:FF:000011">
    <property type="entry name" value="Sensor histidine kinase DcuS"/>
    <property type="match status" value="1"/>
</dbReference>
<dbReference type="PANTHER" id="PTHR43304:SF1">
    <property type="entry name" value="PAC DOMAIN-CONTAINING PROTEIN"/>
    <property type="match status" value="1"/>
</dbReference>
<dbReference type="AlphaFoldDB" id="A0A562JC71"/>
<dbReference type="InterPro" id="IPR005467">
    <property type="entry name" value="His_kinase_dom"/>
</dbReference>
<keyword evidence="5" id="KW-0597">Phosphoprotein</keyword>
<keyword evidence="9 17" id="KW-0418">Kinase</keyword>
<dbReference type="Gene3D" id="3.30.565.10">
    <property type="entry name" value="Histidine kinase-like ATPase, C-terminal domain"/>
    <property type="match status" value="1"/>
</dbReference>
<proteinExistence type="predicted"/>
<dbReference type="GO" id="GO:0005886">
    <property type="term" value="C:plasma membrane"/>
    <property type="evidence" value="ECO:0007669"/>
    <property type="project" value="UniProtKB-SubCell"/>
</dbReference>
<dbReference type="InterPro" id="IPR035965">
    <property type="entry name" value="PAS-like_dom_sf"/>
</dbReference>
<sequence length="527" mass="59621">MKLRTQIILFFILILLFSVGSITIFSYYQMEIIFNKQLEEKLFDIAYYAAEDSLVKEALAVNEIIPDSELNEHIEKIRVKTNVDFIVVFNMDRIRFTHPNEKNIGQLFKGGDEKRVLETAEEYASKAEGTLGISVRAFVPVFYEGRQVGAVCVGSTVNENTKSLNNIIKQFYPFILIGFVFGIYLSAILASNIKNEILGLEPKEITLMFKEKDAILENVMEGIITLDEAGNLIQYNKEASRILGLTEEDMGKNTEEIIQGNKAYELIKYGEGMHETEVKIRPGLSIMCNSSLLKDDKNQVIGSVINFKDLTEVKKMAEELTGIKKMAWSLRANNHEFMNKLHTISGLIQLEEYDEAIKYISKTAKSRNKITDIITGNIKISSISALLLAKYYKAEEMRVKLEIDKQSSLTKLPELMTEEDLESIIGNLVENSLDAVSVDGTGIISMSLYEKDQKLILELRDNGPGIPENIRHRIYEQRFTTKSGQRGYGMYIVKKIVDRLNGAINLTISGGTSWYIEIPMEGGEKDD</sequence>
<dbReference type="SUPFAM" id="SSF103190">
    <property type="entry name" value="Sensory domain-like"/>
    <property type="match status" value="1"/>
</dbReference>
<dbReference type="GO" id="GO:0000155">
    <property type="term" value="F:phosphorelay sensor kinase activity"/>
    <property type="evidence" value="ECO:0007669"/>
    <property type="project" value="InterPro"/>
</dbReference>
<dbReference type="InterPro" id="IPR000014">
    <property type="entry name" value="PAS"/>
</dbReference>
<dbReference type="PROSITE" id="PS50112">
    <property type="entry name" value="PAS"/>
    <property type="match status" value="1"/>
</dbReference>
<evidence type="ECO:0000256" key="10">
    <source>
        <dbReference type="ARBA" id="ARBA00022840"/>
    </source>
</evidence>
<evidence type="ECO:0000256" key="3">
    <source>
        <dbReference type="ARBA" id="ARBA00012438"/>
    </source>
</evidence>
<dbReference type="CDD" id="cd00130">
    <property type="entry name" value="PAS"/>
    <property type="match status" value="1"/>
</dbReference>
<dbReference type="PANTHER" id="PTHR43304">
    <property type="entry name" value="PHYTOCHROME-LIKE PROTEIN CPH1"/>
    <property type="match status" value="1"/>
</dbReference>
<feature type="transmembrane region" description="Helical" evidence="14">
    <location>
        <begin position="6"/>
        <end position="28"/>
    </location>
</feature>
<evidence type="ECO:0000256" key="11">
    <source>
        <dbReference type="ARBA" id="ARBA00022989"/>
    </source>
</evidence>
<dbReference type="SMART" id="SM00387">
    <property type="entry name" value="HATPase_c"/>
    <property type="match status" value="1"/>
</dbReference>
<evidence type="ECO:0000256" key="5">
    <source>
        <dbReference type="ARBA" id="ARBA00022553"/>
    </source>
</evidence>
<keyword evidence="12" id="KW-0902">Two-component regulatory system</keyword>
<organism evidence="17 18">
    <name type="scientific">Sedimentibacter saalensis</name>
    <dbReference type="NCBI Taxonomy" id="130788"/>
    <lineage>
        <taxon>Bacteria</taxon>
        <taxon>Bacillati</taxon>
        <taxon>Bacillota</taxon>
        <taxon>Tissierellia</taxon>
        <taxon>Sedimentibacter</taxon>
    </lineage>
</organism>
<accession>A0A562JC71</accession>
<gene>
    <name evidence="17" type="ORF">LY60_02002</name>
</gene>
<keyword evidence="18" id="KW-1185">Reference proteome</keyword>
<evidence type="ECO:0000256" key="4">
    <source>
        <dbReference type="ARBA" id="ARBA00022475"/>
    </source>
</evidence>
<dbReference type="InterPro" id="IPR016120">
    <property type="entry name" value="Sig_transdc_His_kin_SpoOB"/>
</dbReference>
<dbReference type="InterPro" id="IPR003594">
    <property type="entry name" value="HATPase_dom"/>
</dbReference>
<dbReference type="GO" id="GO:0005524">
    <property type="term" value="F:ATP binding"/>
    <property type="evidence" value="ECO:0007669"/>
    <property type="project" value="UniProtKB-KW"/>
</dbReference>
<dbReference type="SUPFAM" id="SSF55874">
    <property type="entry name" value="ATPase domain of HSP90 chaperone/DNA topoisomerase II/histidine kinase"/>
    <property type="match status" value="1"/>
</dbReference>
<dbReference type="InterPro" id="IPR004358">
    <property type="entry name" value="Sig_transdc_His_kin-like_C"/>
</dbReference>
<comment type="catalytic activity">
    <reaction evidence="1">
        <text>ATP + protein L-histidine = ADP + protein N-phospho-L-histidine.</text>
        <dbReference type="EC" id="2.7.13.3"/>
    </reaction>
</comment>
<dbReference type="InterPro" id="IPR039506">
    <property type="entry name" value="SPOB_a"/>
</dbReference>
<dbReference type="Pfam" id="PF17203">
    <property type="entry name" value="sCache_3_2"/>
    <property type="match status" value="1"/>
</dbReference>
<dbReference type="Pfam" id="PF13426">
    <property type="entry name" value="PAS_9"/>
    <property type="match status" value="1"/>
</dbReference>
<dbReference type="NCBIfam" id="TIGR00229">
    <property type="entry name" value="sensory_box"/>
    <property type="match status" value="1"/>
</dbReference>
<dbReference type="InterPro" id="IPR029151">
    <property type="entry name" value="Sensor-like_sf"/>
</dbReference>
<dbReference type="PROSITE" id="PS50109">
    <property type="entry name" value="HIS_KIN"/>
    <property type="match status" value="1"/>
</dbReference>
<feature type="domain" description="Histidine kinase" evidence="15">
    <location>
        <begin position="332"/>
        <end position="522"/>
    </location>
</feature>
<evidence type="ECO:0000256" key="7">
    <source>
        <dbReference type="ARBA" id="ARBA00022692"/>
    </source>
</evidence>
<dbReference type="OrthoDB" id="1634477at2"/>
<dbReference type="SUPFAM" id="SSF55785">
    <property type="entry name" value="PYP-like sensor domain (PAS domain)"/>
    <property type="match status" value="1"/>
</dbReference>
<comment type="caution">
    <text evidence="17">The sequence shown here is derived from an EMBL/GenBank/DDBJ whole genome shotgun (WGS) entry which is preliminary data.</text>
</comment>
<feature type="domain" description="PAS" evidence="16">
    <location>
        <begin position="215"/>
        <end position="250"/>
    </location>
</feature>
<dbReference type="SUPFAM" id="SSF55890">
    <property type="entry name" value="Sporulation response regulatory protein Spo0B"/>
    <property type="match status" value="1"/>
</dbReference>
<dbReference type="InterPro" id="IPR036890">
    <property type="entry name" value="HATPase_C_sf"/>
</dbReference>
<evidence type="ECO:0000256" key="14">
    <source>
        <dbReference type="SAM" id="Phobius"/>
    </source>
</evidence>
<dbReference type="EMBL" id="VLKH01000004">
    <property type="protein sequence ID" value="TWH80740.1"/>
    <property type="molecule type" value="Genomic_DNA"/>
</dbReference>
<evidence type="ECO:0000256" key="1">
    <source>
        <dbReference type="ARBA" id="ARBA00000085"/>
    </source>
</evidence>
<evidence type="ECO:0000256" key="8">
    <source>
        <dbReference type="ARBA" id="ARBA00022741"/>
    </source>
</evidence>
<keyword evidence="10" id="KW-0067">ATP-binding</keyword>
<dbReference type="Gene3D" id="1.10.287.130">
    <property type="match status" value="1"/>
</dbReference>
<comment type="subcellular location">
    <subcellularLocation>
        <location evidence="2">Cell membrane</location>
        <topology evidence="2">Multi-pass membrane protein</topology>
    </subcellularLocation>
</comment>
<evidence type="ECO:0000256" key="13">
    <source>
        <dbReference type="ARBA" id="ARBA00023136"/>
    </source>
</evidence>
<keyword evidence="7 14" id="KW-0812">Transmembrane</keyword>
<evidence type="ECO:0000259" key="15">
    <source>
        <dbReference type="PROSITE" id="PS50109"/>
    </source>
</evidence>
<dbReference type="InterPro" id="IPR052162">
    <property type="entry name" value="Sensor_kinase/Photoreceptor"/>
</dbReference>
<keyword evidence="4" id="KW-1003">Cell membrane</keyword>
<feature type="transmembrane region" description="Helical" evidence="14">
    <location>
        <begin position="171"/>
        <end position="190"/>
    </location>
</feature>
<dbReference type="RefSeq" id="WP_145082847.1">
    <property type="nucleotide sequence ID" value="NZ_DAMBUX010000002.1"/>
</dbReference>
<protein>
    <recommendedName>
        <fullName evidence="3">histidine kinase</fullName>
        <ecNumber evidence="3">2.7.13.3</ecNumber>
    </recommendedName>
</protein>
<evidence type="ECO:0000256" key="2">
    <source>
        <dbReference type="ARBA" id="ARBA00004651"/>
    </source>
</evidence>